<dbReference type="PROSITE" id="PS51191">
    <property type="entry name" value="FEMABX"/>
    <property type="match status" value="1"/>
</dbReference>
<reference evidence="14 15" key="1">
    <citation type="submission" date="2018-10" db="EMBL/GenBank/DDBJ databases">
        <authorList>
            <consortium name="Molecular Microbiology and Infection Unit (UMMI)"/>
            <person name="Machado M."/>
        </authorList>
    </citation>
    <scope>NUCLEOTIDE SEQUENCE [LARGE SCALE GENOMIC DNA]</scope>
    <source>
        <strain evidence="14">FMV2238.02</strain>
    </source>
</reference>
<dbReference type="Proteomes" id="UP000280759">
    <property type="component" value="Unassembled WGS sequence"/>
</dbReference>
<dbReference type="EC" id="2.3.2.17" evidence="2"/>
<evidence type="ECO:0000313" key="15">
    <source>
        <dbReference type="Proteomes" id="UP000280759"/>
    </source>
</evidence>
<evidence type="ECO:0000256" key="4">
    <source>
        <dbReference type="ARBA" id="ARBA00022490"/>
    </source>
</evidence>
<evidence type="ECO:0000256" key="8">
    <source>
        <dbReference type="ARBA" id="ARBA00023315"/>
    </source>
</evidence>
<dbReference type="PANTHER" id="PTHR36174:SF2">
    <property type="entry name" value="AMINOACYLTRANSFERASE FEMA"/>
    <property type="match status" value="1"/>
</dbReference>
<keyword evidence="13" id="KW-0175">Coiled coil</keyword>
<evidence type="ECO:0000256" key="1">
    <source>
        <dbReference type="ARBA" id="ARBA00009943"/>
    </source>
</evidence>
<keyword evidence="5 14" id="KW-0808">Transferase</keyword>
<dbReference type="GO" id="GO:0071555">
    <property type="term" value="P:cell wall organization"/>
    <property type="evidence" value="ECO:0007669"/>
    <property type="project" value="UniProtKB-KW"/>
</dbReference>
<evidence type="ECO:0000256" key="12">
    <source>
        <dbReference type="ARBA" id="ARBA00047483"/>
    </source>
</evidence>
<dbReference type="GO" id="GO:0009252">
    <property type="term" value="P:peptidoglycan biosynthetic process"/>
    <property type="evidence" value="ECO:0007669"/>
    <property type="project" value="UniProtKB-KW"/>
</dbReference>
<dbReference type="Gene3D" id="3.40.630.30">
    <property type="match status" value="2"/>
</dbReference>
<evidence type="ECO:0000256" key="9">
    <source>
        <dbReference type="ARBA" id="ARBA00023316"/>
    </source>
</evidence>
<accession>A0A3P5XPR0</accession>
<dbReference type="AlphaFoldDB" id="A0A3P5XPR0"/>
<evidence type="ECO:0000256" key="13">
    <source>
        <dbReference type="SAM" id="Coils"/>
    </source>
</evidence>
<evidence type="ECO:0000256" key="5">
    <source>
        <dbReference type="ARBA" id="ARBA00022679"/>
    </source>
</evidence>
<dbReference type="GO" id="GO:0000166">
    <property type="term" value="F:nucleotide binding"/>
    <property type="evidence" value="ECO:0007669"/>
    <property type="project" value="InterPro"/>
</dbReference>
<evidence type="ECO:0000256" key="2">
    <source>
        <dbReference type="ARBA" id="ARBA00012466"/>
    </source>
</evidence>
<comment type="similarity">
    <text evidence="1">Belongs to the FemABX family.</text>
</comment>
<protein>
    <recommendedName>
        <fullName evidence="3">Aminoacyltransferase FemA</fullName>
        <ecNumber evidence="2">2.3.2.17</ecNumber>
    </recommendedName>
    <alternativeName>
        <fullName evidence="11">Factor essential for expression of methicillin resistance A</fullName>
    </alternativeName>
    <alternativeName>
        <fullName evidence="10">N-acetylmuramoyl-L-alanyl-D-glutamyl-L-lysyl-(N6-glycyl)-D-alanyl-D-alanine-diphosphoundecaprenyl-N-acetylglucosamine:glycine glycyltransferase</fullName>
    </alternativeName>
</protein>
<keyword evidence="15" id="KW-1185">Reference proteome</keyword>
<gene>
    <name evidence="14" type="primary">femA</name>
    <name evidence="14" type="ORF">FMV2238Y02_09900</name>
</gene>
<feature type="coiled-coil region" evidence="13">
    <location>
        <begin position="243"/>
        <end position="304"/>
    </location>
</feature>
<dbReference type="InterPro" id="IPR003447">
    <property type="entry name" value="FEMABX"/>
</dbReference>
<dbReference type="InterPro" id="IPR016181">
    <property type="entry name" value="Acyl_CoA_acyltransferase"/>
</dbReference>
<keyword evidence="7" id="KW-0573">Peptidoglycan synthesis</keyword>
<dbReference type="SUPFAM" id="SSF46589">
    <property type="entry name" value="tRNA-binding arm"/>
    <property type="match status" value="1"/>
</dbReference>
<comment type="catalytic activity">
    <reaction evidence="12">
        <text>beta-D-GlcNAc-(1-&gt;4)-Mur2Ac(oyl-L-Ala-D-isoglutaminyl-L-Lys-(N(6)-Gly)-D-Ala-D-Ala)-di-trans,octa-cis-undecaprenyl diphosphate + 2 glycyl-tRNA(Gly) = MurNAc-L-Ala-D-isoglutaminyl-L-Lys-(N(6)-tri-Gly)-D-Ala-D-Ala-diphospho-di-trans,octa-cis-undecaprenyl-GlcNAc + 2 tRNA(Gly) + 2 H(+)</text>
        <dbReference type="Rhea" id="RHEA:30439"/>
        <dbReference type="Rhea" id="RHEA-COMP:9664"/>
        <dbReference type="Rhea" id="RHEA-COMP:9683"/>
        <dbReference type="ChEBI" id="CHEBI:15378"/>
        <dbReference type="ChEBI" id="CHEBI:62234"/>
        <dbReference type="ChEBI" id="CHEBI:62235"/>
        <dbReference type="ChEBI" id="CHEBI:78442"/>
        <dbReference type="ChEBI" id="CHEBI:78522"/>
        <dbReference type="EC" id="2.3.2.17"/>
    </reaction>
</comment>
<keyword evidence="8 14" id="KW-0012">Acyltransferase</keyword>
<dbReference type="EMBL" id="UXEP01000012">
    <property type="protein sequence ID" value="VDC42542.1"/>
    <property type="molecule type" value="Genomic_DNA"/>
</dbReference>
<dbReference type="Pfam" id="PF02388">
    <property type="entry name" value="FemAB"/>
    <property type="match status" value="1"/>
</dbReference>
<keyword evidence="9" id="KW-0961">Cell wall biogenesis/degradation</keyword>
<sequence>MALIDISQEQFDHYCHSLPHHSFIQTPEMAKLLSKRGAKTRFIGLEKEGDLKVAAMIFSQKVAGGWRMELNAGPNTNFPEYLEDFYSQLKNYAKEHQVIECIVKPYDIYQSFDATGKPTNQANAKLIDLLTKLGYQHDGLKTGYPDGEPVWHYLKSLEGMNSQDIIKTFSKTGKLHTKRAEKFGIQISQLSRDELKVFKHLTASTSDRQAFDDKSLDYYQDFYDAFGETAAFMVARLNFKSYLESLQPEKDKLDAQITRLQETIQANPDNLKKQKELGAKQAQYQSLVQKLAKAETLYQEYGDQAVPLACALFIYTPQETVYLFGGSDAKFNDFYGPMLLQKHAMTHSIALGIPLYNFLGITGHFDGSDGVLRFKQKFTGYINQLYGTFRYYPNPLKYRLIRLTKKLLKRY</sequence>
<dbReference type="InterPro" id="IPR050644">
    <property type="entry name" value="PG_Glycine_Bridge_Synth"/>
</dbReference>
<dbReference type="GO" id="GO:0016755">
    <property type="term" value="F:aminoacyltransferase activity"/>
    <property type="evidence" value="ECO:0007669"/>
    <property type="project" value="InterPro"/>
</dbReference>
<dbReference type="RefSeq" id="WP_125074217.1">
    <property type="nucleotide sequence ID" value="NZ_CP053792.1"/>
</dbReference>
<evidence type="ECO:0000313" key="14">
    <source>
        <dbReference type="EMBL" id="VDC42542.1"/>
    </source>
</evidence>
<evidence type="ECO:0000256" key="11">
    <source>
        <dbReference type="ARBA" id="ARBA00032233"/>
    </source>
</evidence>
<keyword evidence="6" id="KW-0133">Cell shape</keyword>
<proteinExistence type="inferred from homology"/>
<dbReference type="InterPro" id="IPR010978">
    <property type="entry name" value="tRNA-bd_arm"/>
</dbReference>
<dbReference type="Gene3D" id="1.20.58.90">
    <property type="match status" value="1"/>
</dbReference>
<evidence type="ECO:0000256" key="10">
    <source>
        <dbReference type="ARBA" id="ARBA00030706"/>
    </source>
</evidence>
<evidence type="ECO:0000256" key="7">
    <source>
        <dbReference type="ARBA" id="ARBA00022984"/>
    </source>
</evidence>
<dbReference type="SUPFAM" id="SSF55729">
    <property type="entry name" value="Acyl-CoA N-acyltransferases (Nat)"/>
    <property type="match status" value="2"/>
</dbReference>
<dbReference type="PANTHER" id="PTHR36174">
    <property type="entry name" value="LIPID II:GLYCINE GLYCYLTRANSFERASE"/>
    <property type="match status" value="1"/>
</dbReference>
<name>A0A3P5XPR0_STRCB</name>
<dbReference type="GO" id="GO:0008360">
    <property type="term" value="P:regulation of cell shape"/>
    <property type="evidence" value="ECO:0007669"/>
    <property type="project" value="UniProtKB-KW"/>
</dbReference>
<organism evidence="14 15">
    <name type="scientific">Streptococcus canis</name>
    <dbReference type="NCBI Taxonomy" id="1329"/>
    <lineage>
        <taxon>Bacteria</taxon>
        <taxon>Bacillati</taxon>
        <taxon>Bacillota</taxon>
        <taxon>Bacilli</taxon>
        <taxon>Lactobacillales</taxon>
        <taxon>Streptococcaceae</taxon>
        <taxon>Streptococcus</taxon>
    </lineage>
</organism>
<evidence type="ECO:0000256" key="3">
    <source>
        <dbReference type="ARBA" id="ARBA00016236"/>
    </source>
</evidence>
<keyword evidence="4" id="KW-0963">Cytoplasm</keyword>
<evidence type="ECO:0000256" key="6">
    <source>
        <dbReference type="ARBA" id="ARBA00022960"/>
    </source>
</evidence>